<name>A0A8J4QL51_9ROSI</name>
<gene>
    <name evidence="2" type="ORF">CMV_025240</name>
</gene>
<evidence type="ECO:0000256" key="1">
    <source>
        <dbReference type="SAM" id="MobiDB-lite"/>
    </source>
</evidence>
<keyword evidence="3" id="KW-1185">Reference proteome</keyword>
<sequence>MHDIVHDFAQSITKARHLGYSTGSQFPPSTGPFPMTTIAPNDRRIESNKRCRRETGEDWRNISHIPIIKLRDW</sequence>
<evidence type="ECO:0000313" key="2">
    <source>
        <dbReference type="EMBL" id="KAF3948804.1"/>
    </source>
</evidence>
<proteinExistence type="predicted"/>
<accession>A0A8J4QL51</accession>
<reference evidence="2" key="1">
    <citation type="submission" date="2020-03" db="EMBL/GenBank/DDBJ databases">
        <title>Castanea mollissima Vanexum genome sequencing.</title>
        <authorList>
            <person name="Staton M."/>
        </authorList>
    </citation>
    <scope>NUCLEOTIDE SEQUENCE</scope>
    <source>
        <tissue evidence="2">Leaf</tissue>
    </source>
</reference>
<feature type="region of interest" description="Disordered" evidence="1">
    <location>
        <begin position="19"/>
        <end position="40"/>
    </location>
</feature>
<dbReference type="Proteomes" id="UP000737018">
    <property type="component" value="Unassembled WGS sequence"/>
</dbReference>
<dbReference type="EMBL" id="JRKL02006537">
    <property type="protein sequence ID" value="KAF3948804.1"/>
    <property type="molecule type" value="Genomic_DNA"/>
</dbReference>
<evidence type="ECO:0000313" key="3">
    <source>
        <dbReference type="Proteomes" id="UP000737018"/>
    </source>
</evidence>
<dbReference type="AlphaFoldDB" id="A0A8J4QL51"/>
<organism evidence="2 3">
    <name type="scientific">Castanea mollissima</name>
    <name type="common">Chinese chestnut</name>
    <dbReference type="NCBI Taxonomy" id="60419"/>
    <lineage>
        <taxon>Eukaryota</taxon>
        <taxon>Viridiplantae</taxon>
        <taxon>Streptophyta</taxon>
        <taxon>Embryophyta</taxon>
        <taxon>Tracheophyta</taxon>
        <taxon>Spermatophyta</taxon>
        <taxon>Magnoliopsida</taxon>
        <taxon>eudicotyledons</taxon>
        <taxon>Gunneridae</taxon>
        <taxon>Pentapetalae</taxon>
        <taxon>rosids</taxon>
        <taxon>fabids</taxon>
        <taxon>Fagales</taxon>
        <taxon>Fagaceae</taxon>
        <taxon>Castanea</taxon>
    </lineage>
</organism>
<comment type="caution">
    <text evidence="2">The sequence shown here is derived from an EMBL/GenBank/DDBJ whole genome shotgun (WGS) entry which is preliminary data.</text>
</comment>
<protein>
    <submittedName>
        <fullName evidence="2">Uncharacterized protein</fullName>
    </submittedName>
</protein>